<dbReference type="GO" id="GO:0006405">
    <property type="term" value="P:RNA export from nucleus"/>
    <property type="evidence" value="ECO:0007669"/>
    <property type="project" value="TreeGrafter"/>
</dbReference>
<evidence type="ECO:0000313" key="4">
    <source>
        <dbReference type="Proteomes" id="UP000283509"/>
    </source>
</evidence>
<dbReference type="Proteomes" id="UP000283509">
    <property type="component" value="Unassembled WGS sequence"/>
</dbReference>
<dbReference type="GO" id="GO:0003723">
    <property type="term" value="F:RNA binding"/>
    <property type="evidence" value="ECO:0007669"/>
    <property type="project" value="TreeGrafter"/>
</dbReference>
<sequence length="342" mass="38730">MIQVGMFSTPPPPIPQGKPPPPPMGGGGAQFQPLSFKPFKAPDGEFDGKRLRKSVMRKTVDYNCSVVNMLECRVWQRDERDRSCLQADVCYASEMLPPPAYPMNPINAVVSKFVRTSTNKAKVKEESEVAVGLWFTWPPAKEPSCATWPPVSRLVVEMMKREWPQQWPGLLDELHALSKRGPTQTELVLFVFLRIAEDVATLQNLESNQRRRDLYQAMTANMESMFGFFLSLLEENYKLYEATMKAQNLQPAQQHCRVVLMTLTVYVEWVSVQHIFADDGKLLKSLCFLLSEDNLKMEAAECLLQIVSRKGKLDERRPLILLFGKAPMSTIFAAADRAVMGP</sequence>
<dbReference type="InterPro" id="IPR011989">
    <property type="entry name" value="ARM-like"/>
</dbReference>
<accession>A0A423SST3</accession>
<reference evidence="3 4" key="2">
    <citation type="submission" date="2019-01" db="EMBL/GenBank/DDBJ databases">
        <title>The decoding of complex shrimp genome reveals the adaptation for benthos swimmer, frequently molting mechanism and breeding impact on genome.</title>
        <authorList>
            <person name="Sun Y."/>
            <person name="Gao Y."/>
            <person name="Yu Y."/>
        </authorList>
    </citation>
    <scope>NUCLEOTIDE SEQUENCE [LARGE SCALE GENOMIC DNA]</scope>
    <source>
        <tissue evidence="3">Muscle</tissue>
    </source>
</reference>
<evidence type="ECO:0000256" key="1">
    <source>
        <dbReference type="SAM" id="MobiDB-lite"/>
    </source>
</evidence>
<gene>
    <name evidence="3" type="ORF">C7M84_014667</name>
</gene>
<dbReference type="OrthoDB" id="16717at2759"/>
<organism evidence="3 4">
    <name type="scientific">Penaeus vannamei</name>
    <name type="common">Whiteleg shrimp</name>
    <name type="synonym">Litopenaeus vannamei</name>
    <dbReference type="NCBI Taxonomy" id="6689"/>
    <lineage>
        <taxon>Eukaryota</taxon>
        <taxon>Metazoa</taxon>
        <taxon>Ecdysozoa</taxon>
        <taxon>Arthropoda</taxon>
        <taxon>Crustacea</taxon>
        <taxon>Multicrustacea</taxon>
        <taxon>Malacostraca</taxon>
        <taxon>Eumalacostraca</taxon>
        <taxon>Eucarida</taxon>
        <taxon>Decapoda</taxon>
        <taxon>Dendrobranchiata</taxon>
        <taxon>Penaeoidea</taxon>
        <taxon>Penaeidae</taxon>
        <taxon>Penaeus</taxon>
    </lineage>
</organism>
<evidence type="ECO:0000259" key="2">
    <source>
        <dbReference type="Pfam" id="PF08389"/>
    </source>
</evidence>
<feature type="compositionally biased region" description="Pro residues" evidence="1">
    <location>
        <begin position="9"/>
        <end position="24"/>
    </location>
</feature>
<reference evidence="3 4" key="1">
    <citation type="submission" date="2018-04" db="EMBL/GenBank/DDBJ databases">
        <authorList>
            <person name="Zhang X."/>
            <person name="Yuan J."/>
            <person name="Li F."/>
            <person name="Xiang J."/>
        </authorList>
    </citation>
    <scope>NUCLEOTIDE SEQUENCE [LARGE SCALE GENOMIC DNA]</scope>
    <source>
        <tissue evidence="3">Muscle</tissue>
    </source>
</reference>
<dbReference type="Gene3D" id="1.25.10.10">
    <property type="entry name" value="Leucine-rich Repeat Variant"/>
    <property type="match status" value="1"/>
</dbReference>
<name>A0A423SST3_PENVA</name>
<dbReference type="InterPro" id="IPR016024">
    <property type="entry name" value="ARM-type_fold"/>
</dbReference>
<feature type="domain" description="Exportin-1/Importin-beta-like" evidence="2">
    <location>
        <begin position="152"/>
        <end position="303"/>
    </location>
</feature>
<dbReference type="GO" id="GO:0042565">
    <property type="term" value="C:RNA nuclear export complex"/>
    <property type="evidence" value="ECO:0007669"/>
    <property type="project" value="TreeGrafter"/>
</dbReference>
<dbReference type="STRING" id="6689.A0A423SST3"/>
<dbReference type="AlphaFoldDB" id="A0A423SST3"/>
<dbReference type="PANTHER" id="PTHR11223:SF3">
    <property type="entry name" value="EXPORTIN-5"/>
    <property type="match status" value="1"/>
</dbReference>
<proteinExistence type="predicted"/>
<keyword evidence="4" id="KW-1185">Reference proteome</keyword>
<dbReference type="InterPro" id="IPR013598">
    <property type="entry name" value="Exportin-1/Importin-b-like"/>
</dbReference>
<dbReference type="GO" id="GO:0005634">
    <property type="term" value="C:nucleus"/>
    <property type="evidence" value="ECO:0007669"/>
    <property type="project" value="TreeGrafter"/>
</dbReference>
<dbReference type="Pfam" id="PF08389">
    <property type="entry name" value="Xpo1"/>
    <property type="match status" value="1"/>
</dbReference>
<dbReference type="GO" id="GO:0006611">
    <property type="term" value="P:protein export from nucleus"/>
    <property type="evidence" value="ECO:0007669"/>
    <property type="project" value="InterPro"/>
</dbReference>
<dbReference type="PANTHER" id="PTHR11223">
    <property type="entry name" value="EXPORTIN 1/5"/>
    <property type="match status" value="1"/>
</dbReference>
<dbReference type="EMBL" id="QCYY01002828">
    <property type="protein sequence ID" value="ROT67263.1"/>
    <property type="molecule type" value="Genomic_DNA"/>
</dbReference>
<dbReference type="GO" id="GO:0005737">
    <property type="term" value="C:cytoplasm"/>
    <property type="evidence" value="ECO:0007669"/>
    <property type="project" value="TreeGrafter"/>
</dbReference>
<comment type="caution">
    <text evidence="3">The sequence shown here is derived from an EMBL/GenBank/DDBJ whole genome shotgun (WGS) entry which is preliminary data.</text>
</comment>
<dbReference type="GO" id="GO:0005049">
    <property type="term" value="F:nuclear export signal receptor activity"/>
    <property type="evidence" value="ECO:0007669"/>
    <property type="project" value="InterPro"/>
</dbReference>
<feature type="region of interest" description="Disordered" evidence="1">
    <location>
        <begin position="1"/>
        <end position="34"/>
    </location>
</feature>
<dbReference type="SUPFAM" id="SSF48371">
    <property type="entry name" value="ARM repeat"/>
    <property type="match status" value="1"/>
</dbReference>
<evidence type="ECO:0000313" key="3">
    <source>
        <dbReference type="EMBL" id="ROT67263.1"/>
    </source>
</evidence>
<protein>
    <submittedName>
        <fullName evidence="3">Exportin-5 protein</fullName>
    </submittedName>
</protein>
<dbReference type="InterPro" id="IPR045065">
    <property type="entry name" value="XPO1/5"/>
</dbReference>